<dbReference type="AlphaFoldDB" id="A0AAJ1MA78"/>
<reference evidence="2" key="1">
    <citation type="submission" date="2023-01" db="EMBL/GenBank/DDBJ databases">
        <title>Genome analysis of 13 Lactobacillus isolated from gut of wild boar.</title>
        <authorList>
            <person name="Papp P."/>
            <person name="Libisch B."/>
            <person name="Nagy T."/>
            <person name="Olasz F."/>
        </authorList>
    </citation>
    <scope>NUCLEOTIDE SEQUENCE</scope>
    <source>
        <strain evidence="2">F108</strain>
    </source>
</reference>
<comment type="caution">
    <text evidence="2">The sequence shown here is derived from an EMBL/GenBank/DDBJ whole genome shotgun (WGS) entry which is preliminary data.</text>
</comment>
<accession>A0AAJ1MA78</accession>
<keyword evidence="1" id="KW-1133">Transmembrane helix</keyword>
<proteinExistence type="predicted"/>
<feature type="transmembrane region" description="Helical" evidence="1">
    <location>
        <begin position="123"/>
        <end position="148"/>
    </location>
</feature>
<dbReference type="Proteomes" id="UP001218021">
    <property type="component" value="Unassembled WGS sequence"/>
</dbReference>
<sequence length="191" mass="21194">MLASTKYLLLSVVNKDFQDGLNGIPDTKSQMQNTINNTNNSIQFVPTHTFLEIMHKVNGFLTIVGILTILIGLIIMARSKVGDNGKSRRSAAGFILMGVMGTLLVRITPILAISLGQLDKGRFLSFLVTFIFQLVFFVGSVLQFMIATQELQLHEFSGQQSLLTSSKKAYQYVYIFMGAGVILYLVMVNLF</sequence>
<keyword evidence="1" id="KW-0472">Membrane</keyword>
<feature type="transmembrane region" description="Helical" evidence="1">
    <location>
        <begin position="59"/>
        <end position="79"/>
    </location>
</feature>
<feature type="transmembrane region" description="Helical" evidence="1">
    <location>
        <begin position="91"/>
        <end position="111"/>
    </location>
</feature>
<protein>
    <submittedName>
        <fullName evidence="2">Uncharacterized protein</fullName>
    </submittedName>
</protein>
<feature type="transmembrane region" description="Helical" evidence="1">
    <location>
        <begin position="169"/>
        <end position="187"/>
    </location>
</feature>
<dbReference type="RefSeq" id="WP_272207398.1">
    <property type="nucleotide sequence ID" value="NZ_JAQONC010000001.1"/>
</dbReference>
<evidence type="ECO:0000256" key="1">
    <source>
        <dbReference type="SAM" id="Phobius"/>
    </source>
</evidence>
<dbReference type="EMBL" id="JAQOND010000032">
    <property type="protein sequence ID" value="MDC2828448.1"/>
    <property type="molecule type" value="Genomic_DNA"/>
</dbReference>
<keyword evidence="1" id="KW-0812">Transmembrane</keyword>
<name>A0AAJ1MA78_LIMMU</name>
<evidence type="ECO:0000313" key="2">
    <source>
        <dbReference type="EMBL" id="MDC2828448.1"/>
    </source>
</evidence>
<organism evidence="2 3">
    <name type="scientific">Limosilactobacillus mucosae</name>
    <name type="common">Lactobacillus mucosae</name>
    <dbReference type="NCBI Taxonomy" id="97478"/>
    <lineage>
        <taxon>Bacteria</taxon>
        <taxon>Bacillati</taxon>
        <taxon>Bacillota</taxon>
        <taxon>Bacilli</taxon>
        <taxon>Lactobacillales</taxon>
        <taxon>Lactobacillaceae</taxon>
        <taxon>Limosilactobacillus</taxon>
    </lineage>
</organism>
<evidence type="ECO:0000313" key="3">
    <source>
        <dbReference type="Proteomes" id="UP001218021"/>
    </source>
</evidence>
<gene>
    <name evidence="2" type="ORF">PO158_09165</name>
</gene>